<dbReference type="Proteomes" id="UP000440513">
    <property type="component" value="Unassembled WGS sequence"/>
</dbReference>
<name>A0A7X2P4M3_9FIRM</name>
<proteinExistence type="predicted"/>
<reference evidence="4 5" key="1">
    <citation type="submission" date="2019-08" db="EMBL/GenBank/DDBJ databases">
        <title>In-depth cultivation of the pig gut microbiome towards novel bacterial diversity and tailored functional studies.</title>
        <authorList>
            <person name="Wylensek D."/>
            <person name="Hitch T.C.A."/>
            <person name="Clavel T."/>
        </authorList>
    </citation>
    <scope>NUCLEOTIDE SEQUENCE [LARGE SCALE GENOMIC DNA]</scope>
    <source>
        <strain evidence="4 5">BSM-380-WT-5A</strain>
    </source>
</reference>
<keyword evidence="2" id="KW-0472">Membrane</keyword>
<feature type="region of interest" description="Disordered" evidence="1">
    <location>
        <begin position="1"/>
        <end position="49"/>
    </location>
</feature>
<dbReference type="AlphaFoldDB" id="A0A7X2P4M3"/>
<dbReference type="Gene3D" id="1.10.530.10">
    <property type="match status" value="1"/>
</dbReference>
<dbReference type="Pfam" id="PF18013">
    <property type="entry name" value="Phage_lysozyme2"/>
    <property type="match status" value="1"/>
</dbReference>
<feature type="compositionally biased region" description="Basic and acidic residues" evidence="1">
    <location>
        <begin position="1"/>
        <end position="13"/>
    </location>
</feature>
<evidence type="ECO:0000313" key="4">
    <source>
        <dbReference type="EMBL" id="MST67427.1"/>
    </source>
</evidence>
<evidence type="ECO:0000259" key="3">
    <source>
        <dbReference type="Pfam" id="PF18013"/>
    </source>
</evidence>
<evidence type="ECO:0000256" key="2">
    <source>
        <dbReference type="SAM" id="Phobius"/>
    </source>
</evidence>
<protein>
    <recommendedName>
        <fullName evidence="3">Phage tail lysozyme domain-containing protein</fullName>
    </recommendedName>
</protein>
<keyword evidence="2" id="KW-0812">Transmembrane</keyword>
<dbReference type="EMBL" id="VUMS01000025">
    <property type="protein sequence ID" value="MST67427.1"/>
    <property type="molecule type" value="Genomic_DNA"/>
</dbReference>
<gene>
    <name evidence="4" type="ORF">FYJ57_12040</name>
</gene>
<sequence length="910" mass="102670">MSNERKKEVPERRSRAKPLSRPPDRQQEAITQVRQKALADQMRKAKKADVDHLNKGLKNMIQTDFSKIPSVTSEDKNAKDLIAARERPSRLHVEDILTQPMKVTFYTSYHVSTHDTYENKGIQVTSAAYVPLCKETANLALRSLARGSSRRYFSSEAFEEIKRTLIFDDEAAESKVRILLSQYGISDSGEVEKCLDILHDREFLPGRDMERIYQTMHLKDRINPKTGDTYKPKEIARLRHELTSVINEYTPDIKGIQPVTFMSFHDLSDLERQKRMLDNYFSEHLLAGTKSRGVGNLAGSVSAGQLKKLLKRTDLTAEEAALLKHAINLHAAIKVSEISHQELGIVRSIQRSARKHLMQSHMGAGTFLAWDVSRMISRTLKYTLKNAAQTGKGAKYGLKIALRPVRTLGINVNKTLRVNPVINQVLVQYADPVMNRMRNTVTSASRTFDRMQQGHNRLRKKKYAVKSKTIRFFRDPFRLRETVKNSLIKTKIWKRASKKFAPVRNVTSFIQHVLAKAVAGTSAAIQTILSLLSGILIVFLLLLLLFVVFYFLITTFMNMFTLNADAGDTDTAILNQCIDTINQMYENQMDEIDRITTGKKYRNVTVNFRQVKDEEAYTENDTEEEGSTIYAYTNSREILSLTKVYFDFDLEGADPDEVLDYVRKLYNGSHTYYLTETPVYDTDADGNLYVSAYDATIDYTTYYLNSIFNCQLANDSYGGSAILGSDLTGSVAAQQIWNYCKSAGWSDAACAALLGNAAQESGGTLISGINPSAHGSGGRGILGFTYSPDSKRSDDGMGLVRYADSQGTAWTDLKTQLDYFILCQKGIWGSMWSSDSQTAKEFRRAGYTVPSCSFEQFLQLQDVDQATMVFLCAYENCGIKNARWETRSREANKAYRLYAQSAGSQEQEVS</sequence>
<evidence type="ECO:0000256" key="1">
    <source>
        <dbReference type="SAM" id="MobiDB-lite"/>
    </source>
</evidence>
<organism evidence="4 5">
    <name type="scientific">Oliverpabstia intestinalis</name>
    <dbReference type="NCBI Taxonomy" id="2606633"/>
    <lineage>
        <taxon>Bacteria</taxon>
        <taxon>Bacillati</taxon>
        <taxon>Bacillota</taxon>
        <taxon>Clostridia</taxon>
        <taxon>Lachnospirales</taxon>
        <taxon>Lachnospiraceae</taxon>
        <taxon>Oliverpabstia</taxon>
    </lineage>
</organism>
<dbReference type="InterPro" id="IPR041219">
    <property type="entry name" value="Phage_lysozyme2"/>
</dbReference>
<keyword evidence="2" id="KW-1133">Transmembrane helix</keyword>
<feature type="transmembrane region" description="Helical" evidence="2">
    <location>
        <begin position="528"/>
        <end position="553"/>
    </location>
</feature>
<keyword evidence="5" id="KW-1185">Reference proteome</keyword>
<comment type="caution">
    <text evidence="4">The sequence shown here is derived from an EMBL/GenBank/DDBJ whole genome shotgun (WGS) entry which is preliminary data.</text>
</comment>
<evidence type="ECO:0000313" key="5">
    <source>
        <dbReference type="Proteomes" id="UP000440513"/>
    </source>
</evidence>
<dbReference type="RefSeq" id="WP_154432825.1">
    <property type="nucleotide sequence ID" value="NZ_VUMS01000025.1"/>
</dbReference>
<accession>A0A7X2P4M3</accession>
<feature type="domain" description="Phage tail lysozyme" evidence="3">
    <location>
        <begin position="733"/>
        <end position="898"/>
    </location>
</feature>